<dbReference type="InterPro" id="IPR053149">
    <property type="entry name" value="TPK"/>
</dbReference>
<protein>
    <recommendedName>
        <fullName evidence="5">Thiamine diphosphokinase</fullName>
        <ecNumber evidence="5">2.7.6.2</ecNumber>
    </recommendedName>
</protein>
<dbReference type="GO" id="GO:0016301">
    <property type="term" value="F:kinase activity"/>
    <property type="evidence" value="ECO:0007669"/>
    <property type="project" value="UniProtKB-KW"/>
</dbReference>
<gene>
    <name evidence="7" type="ORF">PUW23_16280</name>
</gene>
<evidence type="ECO:0000313" key="7">
    <source>
        <dbReference type="EMBL" id="WDH81086.1"/>
    </source>
</evidence>
<dbReference type="InterPro" id="IPR036759">
    <property type="entry name" value="TPK_catalytic_sf"/>
</dbReference>
<dbReference type="GO" id="GO:0030975">
    <property type="term" value="F:thiamine binding"/>
    <property type="evidence" value="ECO:0007669"/>
    <property type="project" value="InterPro"/>
</dbReference>
<dbReference type="SMART" id="SM00983">
    <property type="entry name" value="TPK_B1_binding"/>
    <property type="match status" value="1"/>
</dbReference>
<reference evidence="7" key="1">
    <citation type="submission" date="2023-02" db="EMBL/GenBank/DDBJ databases">
        <title>Pathogen: clinical or host-associated sample.</title>
        <authorList>
            <person name="Hergert J."/>
            <person name="Casey R."/>
            <person name="Wagner J."/>
            <person name="Young E.L."/>
            <person name="Oakeson K.F."/>
        </authorList>
    </citation>
    <scope>NUCLEOTIDE SEQUENCE</scope>
    <source>
        <strain evidence="7">2022CK-00830</strain>
    </source>
</reference>
<sequence length="213" mass="23714">MPNTRVAIFTGGDLHEEYIEKLNADDILIGADYGAWYLVHQQLKPTIAVGDFDSVSEEQYRRIEEYSHQVVRCDPIDKDLSDTELALKYAYSFHPAEIVIFGATGSRLDHTLANIQILSKTLKHGIRCSIINRNNLITATDSRITLHKNEYDYISLIPLTTEVRGIDLDGFMYPLSDAVLSIGDSLGISNQIVSSAGTITIKEGILLVIQSKD</sequence>
<dbReference type="SUPFAM" id="SSF63862">
    <property type="entry name" value="Thiamin pyrophosphokinase, substrate-binding domain"/>
    <property type="match status" value="1"/>
</dbReference>
<dbReference type="NCBIfam" id="TIGR01378">
    <property type="entry name" value="thi_PPkinase"/>
    <property type="match status" value="1"/>
</dbReference>
<evidence type="ECO:0000256" key="2">
    <source>
        <dbReference type="ARBA" id="ARBA00022741"/>
    </source>
</evidence>
<dbReference type="GO" id="GO:0006772">
    <property type="term" value="P:thiamine metabolic process"/>
    <property type="evidence" value="ECO:0007669"/>
    <property type="project" value="UniProtKB-UniRule"/>
</dbReference>
<dbReference type="Proteomes" id="UP001220962">
    <property type="component" value="Chromosome"/>
</dbReference>
<dbReference type="RefSeq" id="WP_274358824.1">
    <property type="nucleotide sequence ID" value="NZ_CP118101.1"/>
</dbReference>
<dbReference type="InterPro" id="IPR007371">
    <property type="entry name" value="TPK_catalytic"/>
</dbReference>
<dbReference type="Pfam" id="PF04265">
    <property type="entry name" value="TPK_B1_binding"/>
    <property type="match status" value="1"/>
</dbReference>
<dbReference type="CDD" id="cd07995">
    <property type="entry name" value="TPK"/>
    <property type="match status" value="1"/>
</dbReference>
<evidence type="ECO:0000256" key="5">
    <source>
        <dbReference type="NCBIfam" id="TIGR01378"/>
    </source>
</evidence>
<dbReference type="InterPro" id="IPR006282">
    <property type="entry name" value="Thi_PPkinase"/>
</dbReference>
<evidence type="ECO:0000259" key="6">
    <source>
        <dbReference type="SMART" id="SM00983"/>
    </source>
</evidence>
<proteinExistence type="predicted"/>
<evidence type="ECO:0000256" key="3">
    <source>
        <dbReference type="ARBA" id="ARBA00022777"/>
    </source>
</evidence>
<dbReference type="InterPro" id="IPR007373">
    <property type="entry name" value="Thiamin_PyroPKinase_B1-bd"/>
</dbReference>
<keyword evidence="3" id="KW-0418">Kinase</keyword>
<dbReference type="PANTHER" id="PTHR41299">
    <property type="entry name" value="THIAMINE PYROPHOSPHOKINASE"/>
    <property type="match status" value="1"/>
</dbReference>
<dbReference type="GO" id="GO:0004788">
    <property type="term" value="F:thiamine diphosphokinase activity"/>
    <property type="evidence" value="ECO:0007669"/>
    <property type="project" value="UniProtKB-UniRule"/>
</dbReference>
<name>A0AAX3MUG3_9BACL</name>
<keyword evidence="2" id="KW-0547">Nucleotide-binding</keyword>
<dbReference type="AlphaFoldDB" id="A0AAX3MUG3"/>
<dbReference type="InterPro" id="IPR036371">
    <property type="entry name" value="TPK_B1-bd_sf"/>
</dbReference>
<organism evidence="7 8">
    <name type="scientific">Paenibacillus urinalis</name>
    <dbReference type="NCBI Taxonomy" id="521520"/>
    <lineage>
        <taxon>Bacteria</taxon>
        <taxon>Bacillati</taxon>
        <taxon>Bacillota</taxon>
        <taxon>Bacilli</taxon>
        <taxon>Bacillales</taxon>
        <taxon>Paenibacillaceae</taxon>
        <taxon>Paenibacillus</taxon>
    </lineage>
</organism>
<evidence type="ECO:0000256" key="1">
    <source>
        <dbReference type="ARBA" id="ARBA00022679"/>
    </source>
</evidence>
<dbReference type="SUPFAM" id="SSF63999">
    <property type="entry name" value="Thiamin pyrophosphokinase, catalytic domain"/>
    <property type="match status" value="1"/>
</dbReference>
<evidence type="ECO:0000256" key="4">
    <source>
        <dbReference type="ARBA" id="ARBA00022840"/>
    </source>
</evidence>
<dbReference type="GO" id="GO:0009229">
    <property type="term" value="P:thiamine diphosphate biosynthetic process"/>
    <property type="evidence" value="ECO:0007669"/>
    <property type="project" value="InterPro"/>
</dbReference>
<dbReference type="EC" id="2.7.6.2" evidence="5"/>
<keyword evidence="1 7" id="KW-0808">Transferase</keyword>
<dbReference type="GO" id="GO:0005524">
    <property type="term" value="F:ATP binding"/>
    <property type="evidence" value="ECO:0007669"/>
    <property type="project" value="UniProtKB-KW"/>
</dbReference>
<keyword evidence="4" id="KW-0067">ATP-binding</keyword>
<dbReference type="Gene3D" id="3.40.50.10240">
    <property type="entry name" value="Thiamin pyrophosphokinase, catalytic domain"/>
    <property type="match status" value="1"/>
</dbReference>
<dbReference type="PANTHER" id="PTHR41299:SF1">
    <property type="entry name" value="THIAMINE PYROPHOSPHOKINASE"/>
    <property type="match status" value="1"/>
</dbReference>
<dbReference type="Pfam" id="PF04263">
    <property type="entry name" value="TPK_catalytic"/>
    <property type="match status" value="1"/>
</dbReference>
<feature type="domain" description="Thiamin pyrophosphokinase thiamin-binding" evidence="6">
    <location>
        <begin position="140"/>
        <end position="207"/>
    </location>
</feature>
<evidence type="ECO:0000313" key="8">
    <source>
        <dbReference type="Proteomes" id="UP001220962"/>
    </source>
</evidence>
<dbReference type="EMBL" id="CP118101">
    <property type="protein sequence ID" value="WDH81086.1"/>
    <property type="molecule type" value="Genomic_DNA"/>
</dbReference>
<accession>A0AAX3MUG3</accession>